<organism evidence="2 3">
    <name type="scientific">Natronocella acetinitrilica</name>
    <dbReference type="NCBI Taxonomy" id="414046"/>
    <lineage>
        <taxon>Bacteria</taxon>
        <taxon>Pseudomonadati</taxon>
        <taxon>Pseudomonadota</taxon>
        <taxon>Gammaproteobacteria</taxon>
        <taxon>Chromatiales</taxon>
        <taxon>Ectothiorhodospiraceae</taxon>
        <taxon>Natronocella</taxon>
    </lineage>
</organism>
<feature type="region of interest" description="Disordered" evidence="1">
    <location>
        <begin position="1134"/>
        <end position="1170"/>
    </location>
</feature>
<feature type="compositionally biased region" description="Low complexity" evidence="1">
    <location>
        <begin position="285"/>
        <end position="294"/>
    </location>
</feature>
<dbReference type="EMBL" id="JALJXV010000009">
    <property type="protein sequence ID" value="MCP1676325.1"/>
    <property type="molecule type" value="Genomic_DNA"/>
</dbReference>
<feature type="compositionally biased region" description="Polar residues" evidence="1">
    <location>
        <begin position="1"/>
        <end position="10"/>
    </location>
</feature>
<name>A0AAE3KC07_9GAMM</name>
<evidence type="ECO:0008006" key="4">
    <source>
        <dbReference type="Google" id="ProtNLM"/>
    </source>
</evidence>
<sequence length="1170" mass="126550">MSSGAVNQYQGDEAARRNEAVRAAEAESAGRPEQVASNREFAEHMQQNLREADANNPVEFNLFDQRYNRTIPDDNAWNRFWNRVNVLPDLLGTGDPSGDPEGLITAPMYQHPAYYLEKAGLPMDQQGNVSIPNTEEGGTLLAMMNWAEVGVSGSFNGQLDFEAMKQDLPLSPDFVRGYEDTQRQILTGQGIAALQTLITGMAAASSAGSAPSQSQLPPGQAPGPRRIDPAGSIQMGRDASGTYRPFAFPDTGAGGAVTPSPSGQLARPPANNPSSLVQQTPTVSPNLTVPNAATPAPPNLASPGQPPASGNQALTPPQGEPGTPPPAPTGDHSAGMAQRMAAEQAALEAQRTRDLDQRSAANPIATVSDEVSSSVGRFSWDDVGRAATEHNANAPSSDVMVRVPVDRNYGGDAQRREVGMLRGDPMAIENQVNAMQQQGQVPADFDLPGAARQTGLDWGESMQASRDARAYHVAAENPINLFGNETYAYPDAQSAISATMEFNASTEPGGDVAIYAPINVDVSSGNVSGQGLSHQVYVGDPGNARGFYDAMRDQGRIPDDVSFDDVLQMSGIHGSFDSRVGAAAQMDQTPVPAVEDDYSVDREEVDTLIRSASELPPLTTQEDLQEKARLLDQMTPAERRRTGNVMVELLANTNYGELPSRIDDIHSHEGPRLSMREVRSGGFGSYDANYIGNRPEGISDEEWLDRVVNRFIDQSSTGDTVFFPVAPRFAQPLEGTAGERFGGDAIPDYYLARDARNKNLLGTVEFRDGRAINTQSLPDRAGNPRIVPFNLSIEEFESLIGRQVPSDVTAMEFVTASGNHGLHYDGAEIDESIARAHAKMIRHERDVYDTDVIASHYVMGLTAGNPRADDSAHNVFNALNAANRAEQSEGISPGSLRMMWGETNLSKEMVHTLGGQTPLIYNTPEELANLNQWAGAMSQTGMPVIIHMDSGTPAEADLNLWGGSLAAFRTPSNVANVDKFITFANENPDTDIIWAHAGLGYTVQMPLNYTDTLQRVLDEAPNVKIDISWDAIHPYIKDDAAAWAKLIGDNPDRFIWGSDTIATSQNDAAPLHDGTPNSRYEVARSLQRTGLIEELDRLDPNLKEAVFSSNYQDTVPPGVQRANEFRLNADNREWLERGGPSTGEPPPMIWTRDSQGNYRDELVPNPAAQQ</sequence>
<feature type="compositionally biased region" description="Pro residues" evidence="1">
    <location>
        <begin position="318"/>
        <end position="328"/>
    </location>
</feature>
<comment type="caution">
    <text evidence="2">The sequence shown here is derived from an EMBL/GenBank/DDBJ whole genome shotgun (WGS) entry which is preliminary data.</text>
</comment>
<gene>
    <name evidence="2" type="ORF">J2T57_003486</name>
</gene>
<keyword evidence="3" id="KW-1185">Reference proteome</keyword>
<dbReference type="RefSeq" id="WP_253482077.1">
    <property type="nucleotide sequence ID" value="NZ_JALJXV010000009.1"/>
</dbReference>
<accession>A0AAE3KC07</accession>
<dbReference type="InterPro" id="IPR032466">
    <property type="entry name" value="Metal_Hydrolase"/>
</dbReference>
<evidence type="ECO:0000313" key="3">
    <source>
        <dbReference type="Proteomes" id="UP001205843"/>
    </source>
</evidence>
<feature type="region of interest" description="Disordered" evidence="1">
    <location>
        <begin position="1"/>
        <end position="37"/>
    </location>
</feature>
<feature type="compositionally biased region" description="Low complexity" evidence="1">
    <location>
        <begin position="205"/>
        <end position="224"/>
    </location>
</feature>
<evidence type="ECO:0000256" key="1">
    <source>
        <dbReference type="SAM" id="MobiDB-lite"/>
    </source>
</evidence>
<feature type="compositionally biased region" description="Polar residues" evidence="1">
    <location>
        <begin position="272"/>
        <end position="284"/>
    </location>
</feature>
<reference evidence="2" key="1">
    <citation type="submission" date="2022-03" db="EMBL/GenBank/DDBJ databases">
        <title>Genomic Encyclopedia of Type Strains, Phase III (KMG-III): the genomes of soil and plant-associated and newly described type strains.</title>
        <authorList>
            <person name="Whitman W."/>
        </authorList>
    </citation>
    <scope>NUCLEOTIDE SEQUENCE</scope>
    <source>
        <strain evidence="2">ANL 6-2</strain>
    </source>
</reference>
<feature type="compositionally biased region" description="Pro residues" evidence="1">
    <location>
        <begin position="295"/>
        <end position="306"/>
    </location>
</feature>
<proteinExistence type="predicted"/>
<dbReference type="Proteomes" id="UP001205843">
    <property type="component" value="Unassembled WGS sequence"/>
</dbReference>
<feature type="region of interest" description="Disordered" evidence="1">
    <location>
        <begin position="205"/>
        <end position="367"/>
    </location>
</feature>
<feature type="compositionally biased region" description="Basic and acidic residues" evidence="1">
    <location>
        <begin position="13"/>
        <end position="30"/>
    </location>
</feature>
<dbReference type="AlphaFoldDB" id="A0AAE3KC07"/>
<dbReference type="SUPFAM" id="SSF51556">
    <property type="entry name" value="Metallo-dependent hydrolases"/>
    <property type="match status" value="1"/>
</dbReference>
<evidence type="ECO:0000313" key="2">
    <source>
        <dbReference type="EMBL" id="MCP1676325.1"/>
    </source>
</evidence>
<dbReference type="Gene3D" id="3.20.20.140">
    <property type="entry name" value="Metal-dependent hydrolases"/>
    <property type="match status" value="1"/>
</dbReference>
<protein>
    <recommendedName>
        <fullName evidence="4">Amidohydrolase family protein</fullName>
    </recommendedName>
</protein>